<name>A0A4Y3WFY7_NITWI</name>
<reference evidence="1 2" key="1">
    <citation type="submission" date="2019-06" db="EMBL/GenBank/DDBJ databases">
        <title>Whole genome shotgun sequence of Nitrobacter winogradskyi NBRC 14297.</title>
        <authorList>
            <person name="Hosoyama A."/>
            <person name="Uohara A."/>
            <person name="Ohji S."/>
            <person name="Ichikawa N."/>
        </authorList>
    </citation>
    <scope>NUCLEOTIDE SEQUENCE [LARGE SCALE GENOMIC DNA]</scope>
    <source>
        <strain evidence="1 2">NBRC 14297</strain>
    </source>
</reference>
<dbReference type="AlphaFoldDB" id="A0A4Y3WFY7"/>
<sequence>MTTPAEIIAQYDHLLFHHANEAATRLKVINDVLYSVLGWTHNDIAPEERVSEDRSITWADYVIRTGMTAAVVEAKKVGVCFDNVPNTRRAQLNGKLVKDALGDAIIQARDYARKLSIPFAIVTNGDAWIIFPATRTDQVKFQDSSAIIFPSLRSALQDDYAEFYDLLSRASVISGRLEHELLGRVENQIEARRLNSYFKVGFSRVSRHSLFPLIEDAVTSAFTEDIVNADPDLLEKCYVNTPDRLRFDSRIKMHVARKESATAKAPHRPLHDKNPQVGSIISDAASRARPLAILVLGQVGAGKTTFLEYTHKIETAETFQQRADQSYAYWMQIDFRTFSKEESAHDYILQALKKLISADPFLSDYNRCIKHAYASEIEELFKGPLFLISGDEKEKNARISALIMSDYEKTQPYVEKLVSYAAQNVPVFLVIDNIDQFEDEGVQSSIFADAMALARKLSVSLICAMRETTFVRHRNTPIFDAFDFDPVTIDPPQVLSVLSKRFFVALHLLQDKSGRFTAENGADVQVADLRVVIDLVQGSVLGSEIGTLIDVLATGDIRLALRMTREFLQSGWTVSGKALRIYQQTGKYVMPRHEALRAIMLGNNTVYSEATSVLGNPFDSRLAKTEAQLLRLFVLAAAVQYSSESNFRYLEGLEIQRAVREVGFGDSATTRVLADLCSLRFMHTVSHSMPTFESNYIVSRLGGYIVRHFMSSMMFVENVMMDTFIPRESTWNELYGLTNQIYSSRDTIGRLKVRKKRVQFFMEVMREQYAAEKLKYSARPA</sequence>
<protein>
    <submittedName>
        <fullName evidence="1">Uncharacterized protein</fullName>
    </submittedName>
</protein>
<proteinExistence type="predicted"/>
<accession>A0A4Y3WFY7</accession>
<dbReference type="SUPFAM" id="SSF52540">
    <property type="entry name" value="P-loop containing nucleoside triphosphate hydrolases"/>
    <property type="match status" value="1"/>
</dbReference>
<evidence type="ECO:0000313" key="2">
    <source>
        <dbReference type="Proteomes" id="UP000318825"/>
    </source>
</evidence>
<gene>
    <name evidence="1" type="ORF">NWI01_29830</name>
</gene>
<dbReference type="RefSeq" id="WP_210242979.1">
    <property type="nucleotide sequence ID" value="NZ_BJNF01000088.1"/>
</dbReference>
<dbReference type="EMBL" id="BJNF01000088">
    <property type="protein sequence ID" value="GEC17091.1"/>
    <property type="molecule type" value="Genomic_DNA"/>
</dbReference>
<evidence type="ECO:0000313" key="1">
    <source>
        <dbReference type="EMBL" id="GEC17091.1"/>
    </source>
</evidence>
<dbReference type="InterPro" id="IPR027417">
    <property type="entry name" value="P-loop_NTPase"/>
</dbReference>
<comment type="caution">
    <text evidence="1">The sequence shown here is derived from an EMBL/GenBank/DDBJ whole genome shotgun (WGS) entry which is preliminary data.</text>
</comment>
<dbReference type="Proteomes" id="UP000318825">
    <property type="component" value="Unassembled WGS sequence"/>
</dbReference>
<dbReference type="Gene3D" id="3.90.1570.30">
    <property type="match status" value="1"/>
</dbReference>
<organism evidence="1 2">
    <name type="scientific">Nitrobacter winogradskyi</name>
    <name type="common">Nitrobacter agilis</name>
    <dbReference type="NCBI Taxonomy" id="913"/>
    <lineage>
        <taxon>Bacteria</taxon>
        <taxon>Pseudomonadati</taxon>
        <taxon>Pseudomonadota</taxon>
        <taxon>Alphaproteobacteria</taxon>
        <taxon>Hyphomicrobiales</taxon>
        <taxon>Nitrobacteraceae</taxon>
        <taxon>Nitrobacter</taxon>
    </lineage>
</organism>
<dbReference type="Gene3D" id="3.40.50.300">
    <property type="entry name" value="P-loop containing nucleotide triphosphate hydrolases"/>
    <property type="match status" value="1"/>
</dbReference>